<dbReference type="EMBL" id="JACGWO010000001">
    <property type="protein sequence ID" value="KAK4441771.1"/>
    <property type="molecule type" value="Genomic_DNA"/>
</dbReference>
<dbReference type="SUPFAM" id="SSF48239">
    <property type="entry name" value="Terpenoid cyclases/Protein prenyltransferases"/>
    <property type="match status" value="1"/>
</dbReference>
<evidence type="ECO:0000259" key="5">
    <source>
        <dbReference type="Pfam" id="PF03936"/>
    </source>
</evidence>
<comment type="caution">
    <text evidence="6">The sequence shown here is derived from an EMBL/GenBank/DDBJ whole genome shotgun (WGS) entry which is preliminary data.</text>
</comment>
<dbReference type="InterPro" id="IPR008949">
    <property type="entry name" value="Isoprenoid_synthase_dom_sf"/>
</dbReference>
<evidence type="ECO:0000313" key="6">
    <source>
        <dbReference type="EMBL" id="KAK4441771.1"/>
    </source>
</evidence>
<dbReference type="Gene3D" id="1.10.600.10">
    <property type="entry name" value="Farnesyl Diphosphate Synthase"/>
    <property type="match status" value="1"/>
</dbReference>
<comment type="cofactor">
    <cofactor evidence="1">
        <name>Mg(2+)</name>
        <dbReference type="ChEBI" id="CHEBI:18420"/>
    </cofactor>
</comment>
<dbReference type="PANTHER" id="PTHR31225">
    <property type="entry name" value="OS04G0344100 PROTEIN-RELATED"/>
    <property type="match status" value="1"/>
</dbReference>
<proteinExistence type="predicted"/>
<keyword evidence="3" id="KW-0460">Magnesium</keyword>
<dbReference type="InterPro" id="IPR044814">
    <property type="entry name" value="Terpene_cyclase_plant_C1"/>
</dbReference>
<dbReference type="FunFam" id="1.50.10.130:FF:000001">
    <property type="entry name" value="Isoprene synthase, chloroplastic"/>
    <property type="match status" value="1"/>
</dbReference>
<dbReference type="CDD" id="cd00684">
    <property type="entry name" value="Terpene_cyclase_plant_C1"/>
    <property type="match status" value="1"/>
</dbReference>
<dbReference type="GO" id="GO:0000287">
    <property type="term" value="F:magnesium ion binding"/>
    <property type="evidence" value="ECO:0007669"/>
    <property type="project" value="InterPro"/>
</dbReference>
<dbReference type="SFLD" id="SFLDG01019">
    <property type="entry name" value="Terpene_Cyclase_Like_1_C_Termi"/>
    <property type="match status" value="1"/>
</dbReference>
<dbReference type="SFLD" id="SFLDS00005">
    <property type="entry name" value="Isoprenoid_Synthase_Type_I"/>
    <property type="match status" value="1"/>
</dbReference>
<dbReference type="Proteomes" id="UP001293254">
    <property type="component" value="Unassembled WGS sequence"/>
</dbReference>
<evidence type="ECO:0000259" key="4">
    <source>
        <dbReference type="Pfam" id="PF01397"/>
    </source>
</evidence>
<dbReference type="AlphaFoldDB" id="A0AAE2D0W8"/>
<gene>
    <name evidence="6" type="ORF">Salat_0512000</name>
</gene>
<dbReference type="FunFam" id="1.10.600.10:FF:000007">
    <property type="entry name" value="Isoprene synthase, chloroplastic"/>
    <property type="match status" value="1"/>
</dbReference>
<dbReference type="SUPFAM" id="SSF48576">
    <property type="entry name" value="Terpenoid synthases"/>
    <property type="match status" value="1"/>
</dbReference>
<evidence type="ECO:0000313" key="7">
    <source>
        <dbReference type="Proteomes" id="UP001293254"/>
    </source>
</evidence>
<evidence type="ECO:0000256" key="3">
    <source>
        <dbReference type="ARBA" id="ARBA00022842"/>
    </source>
</evidence>
<dbReference type="InterPro" id="IPR050148">
    <property type="entry name" value="Terpene_synthase-like"/>
</dbReference>
<dbReference type="GO" id="GO:0010333">
    <property type="term" value="F:terpene synthase activity"/>
    <property type="evidence" value="ECO:0007669"/>
    <property type="project" value="InterPro"/>
</dbReference>
<reference evidence="6" key="2">
    <citation type="journal article" date="2024" name="Plant">
        <title>Genomic evolution and insights into agronomic trait innovations of Sesamum species.</title>
        <authorList>
            <person name="Miao H."/>
            <person name="Wang L."/>
            <person name="Qu L."/>
            <person name="Liu H."/>
            <person name="Sun Y."/>
            <person name="Le M."/>
            <person name="Wang Q."/>
            <person name="Wei S."/>
            <person name="Zheng Y."/>
            <person name="Lin W."/>
            <person name="Duan Y."/>
            <person name="Cao H."/>
            <person name="Xiong S."/>
            <person name="Wang X."/>
            <person name="Wei L."/>
            <person name="Li C."/>
            <person name="Ma Q."/>
            <person name="Ju M."/>
            <person name="Zhao R."/>
            <person name="Li G."/>
            <person name="Mu C."/>
            <person name="Tian Q."/>
            <person name="Mei H."/>
            <person name="Zhang T."/>
            <person name="Gao T."/>
            <person name="Zhang H."/>
        </authorList>
    </citation>
    <scope>NUCLEOTIDE SEQUENCE</scope>
    <source>
        <strain evidence="6">3651</strain>
    </source>
</reference>
<name>A0AAE2D0W8_9LAMI</name>
<evidence type="ECO:0000256" key="1">
    <source>
        <dbReference type="ARBA" id="ARBA00001946"/>
    </source>
</evidence>
<dbReference type="InterPro" id="IPR036965">
    <property type="entry name" value="Terpene_synth_N_sf"/>
</dbReference>
<dbReference type="InterPro" id="IPR008930">
    <property type="entry name" value="Terpenoid_cyclase/PrenylTrfase"/>
</dbReference>
<keyword evidence="7" id="KW-1185">Reference proteome</keyword>
<accession>A0AAE2D0W8</accession>
<dbReference type="InterPro" id="IPR005630">
    <property type="entry name" value="Terpene_synthase_metal-bd"/>
</dbReference>
<keyword evidence="2" id="KW-0479">Metal-binding</keyword>
<dbReference type="PANTHER" id="PTHR31225:SF252">
    <property type="entry name" value="TERPENE SYNTHASE 12-RELATED"/>
    <property type="match status" value="1"/>
</dbReference>
<dbReference type="GO" id="GO:0016102">
    <property type="term" value="P:diterpenoid biosynthetic process"/>
    <property type="evidence" value="ECO:0007669"/>
    <property type="project" value="InterPro"/>
</dbReference>
<dbReference type="InterPro" id="IPR001906">
    <property type="entry name" value="Terpene_synth_N"/>
</dbReference>
<sequence length="587" mass="67950">MAHSTPLRPLNFFSNHKSHRNSTVKLTPLPKNLQLMTWKIQCTAAKHSVCSYQPSSWSYDFIQSIGDHMNHMEVEEDAGKKMEDEVRCMLENENVELLVLIELIDDIDRLGIAYRFQEIIDRALERILLQSSQVEQKIHENLCSCALCFRLHRQHGYHVSADIFESFKDSNGDFHTSLATDIEGMLSLYEASHLALDGESTLDKAREFTSFHLKNMLENMDMKSATRVRHALELPSHHRMQRLEARWNIEMYDKQNKANQLLRKLAILDFNLVQKVHQRDLQEASRWWRHVGLANKLSFARDRLMESFFWTTGMIFEPQFSKCRVGLTKVVKLITVLDDIYDVYGSADELEQLTNAVDKWDVDAVNDLPDYMKLFFFALYNTVNDMAYDTLKEQDQVIISQLKKVWADLCKAFLREAEWRYKKEIPKFDEYLDHGWTSSSGVVLLTHAYFLATQNITHEAIKALNDGHGLLRFPSTVFRLANDLSSSKDDIGSETAKAVSCYMHETGTSDEVACAYMRKLIDQNWKMINKENAYSSGLFSKCFIQTAQNLARIALCQYQHGDAHTAPTDRSRNRVKSVIMEPIHFTK</sequence>
<organism evidence="6 7">
    <name type="scientific">Sesamum alatum</name>
    <dbReference type="NCBI Taxonomy" id="300844"/>
    <lineage>
        <taxon>Eukaryota</taxon>
        <taxon>Viridiplantae</taxon>
        <taxon>Streptophyta</taxon>
        <taxon>Embryophyta</taxon>
        <taxon>Tracheophyta</taxon>
        <taxon>Spermatophyta</taxon>
        <taxon>Magnoliopsida</taxon>
        <taxon>eudicotyledons</taxon>
        <taxon>Gunneridae</taxon>
        <taxon>Pentapetalae</taxon>
        <taxon>asterids</taxon>
        <taxon>lamiids</taxon>
        <taxon>Lamiales</taxon>
        <taxon>Pedaliaceae</taxon>
        <taxon>Sesamum</taxon>
    </lineage>
</organism>
<protein>
    <submittedName>
        <fullName evidence="6">Isoprene synthase, chloroplastic</fullName>
    </submittedName>
</protein>
<dbReference type="InterPro" id="IPR034741">
    <property type="entry name" value="Terpene_cyclase-like_1_C"/>
</dbReference>
<feature type="domain" description="Terpene synthase N-terminal" evidence="4">
    <location>
        <begin position="57"/>
        <end position="232"/>
    </location>
</feature>
<evidence type="ECO:0000256" key="2">
    <source>
        <dbReference type="ARBA" id="ARBA00022723"/>
    </source>
</evidence>
<dbReference type="Pfam" id="PF03936">
    <property type="entry name" value="Terpene_synth_C"/>
    <property type="match status" value="1"/>
</dbReference>
<dbReference type="Gene3D" id="1.50.10.130">
    <property type="entry name" value="Terpene synthase, N-terminal domain"/>
    <property type="match status" value="1"/>
</dbReference>
<feature type="domain" description="Terpene synthase metal-binding" evidence="5">
    <location>
        <begin position="291"/>
        <end position="526"/>
    </location>
</feature>
<dbReference type="Pfam" id="PF01397">
    <property type="entry name" value="Terpene_synth"/>
    <property type="match status" value="1"/>
</dbReference>
<reference evidence="6" key="1">
    <citation type="submission" date="2020-06" db="EMBL/GenBank/DDBJ databases">
        <authorList>
            <person name="Li T."/>
            <person name="Hu X."/>
            <person name="Zhang T."/>
            <person name="Song X."/>
            <person name="Zhang H."/>
            <person name="Dai N."/>
            <person name="Sheng W."/>
            <person name="Hou X."/>
            <person name="Wei L."/>
        </authorList>
    </citation>
    <scope>NUCLEOTIDE SEQUENCE</scope>
    <source>
        <strain evidence="6">3651</strain>
        <tissue evidence="6">Leaf</tissue>
    </source>
</reference>